<evidence type="ECO:0000313" key="1">
    <source>
        <dbReference type="EMBL" id="EFR42342.1"/>
    </source>
</evidence>
<accession>E4LA27</accession>
<evidence type="ECO:0000313" key="2">
    <source>
        <dbReference type="Proteomes" id="UP000004594"/>
    </source>
</evidence>
<dbReference type="RefSeq" id="WP_007555101.1">
    <property type="nucleotide sequence ID" value="NZ_AENT01000027.1"/>
</dbReference>
<dbReference type="AlphaFoldDB" id="E4LA27"/>
<sequence>MITLKIQSVLEKGVVHKYKYKKALKKAQIKEVEEALNESLQLLYDDGEIESLKDEKNTIESLLYYSDFIENCEI</sequence>
<dbReference type="EMBL" id="AENT01000027">
    <property type="protein sequence ID" value="EFR42342.1"/>
    <property type="molecule type" value="Genomic_DNA"/>
</dbReference>
<name>E4LA27_9FIRM</name>
<protein>
    <submittedName>
        <fullName evidence="1">Uncharacterized protein</fullName>
    </submittedName>
</protein>
<organism evidence="1 2">
    <name type="scientific">Dialister micraerophilus UPII 345-E</name>
    <dbReference type="NCBI Taxonomy" id="910314"/>
    <lineage>
        <taxon>Bacteria</taxon>
        <taxon>Bacillati</taxon>
        <taxon>Bacillota</taxon>
        <taxon>Negativicutes</taxon>
        <taxon>Veillonellales</taxon>
        <taxon>Veillonellaceae</taxon>
        <taxon>Dialister</taxon>
    </lineage>
</organism>
<comment type="caution">
    <text evidence="1">The sequence shown here is derived from an EMBL/GenBank/DDBJ whole genome shotgun (WGS) entry which is preliminary data.</text>
</comment>
<dbReference type="Proteomes" id="UP000004594">
    <property type="component" value="Unassembled WGS sequence"/>
</dbReference>
<proteinExistence type="predicted"/>
<reference evidence="1 2" key="1">
    <citation type="submission" date="2010-11" db="EMBL/GenBank/DDBJ databases">
        <authorList>
            <person name="Durkin A.S."/>
            <person name="Madupu R."/>
            <person name="Torralba M."/>
            <person name="Gillis M."/>
            <person name="Methe B."/>
            <person name="Sutton G."/>
            <person name="Nelson K.E."/>
        </authorList>
    </citation>
    <scope>NUCLEOTIDE SEQUENCE [LARGE SCALE GENOMIC DNA]</scope>
    <source>
        <strain evidence="1 2">UPII 345-E</strain>
    </source>
</reference>
<gene>
    <name evidence="1" type="ORF">HMPREF9220_0594</name>
</gene>